<feature type="domain" description="Mce/MlaD" evidence="2">
    <location>
        <begin position="40"/>
        <end position="115"/>
    </location>
</feature>
<comment type="caution">
    <text evidence="3">The sequence shown here is derived from an EMBL/GenBank/DDBJ whole genome shotgun (WGS) entry which is preliminary data.</text>
</comment>
<evidence type="ECO:0000313" key="3">
    <source>
        <dbReference type="EMBL" id="RJL07278.1"/>
    </source>
</evidence>
<dbReference type="RefSeq" id="WP_119900084.1">
    <property type="nucleotide sequence ID" value="NZ_QNRC01000004.1"/>
</dbReference>
<keyword evidence="1" id="KW-0812">Transmembrane</keyword>
<proteinExistence type="predicted"/>
<reference evidence="4" key="1">
    <citation type="submission" date="2018-09" db="EMBL/GenBank/DDBJ databases">
        <title>Paracoccus onubensis nov. sp. a moderate halophilic bacterium isolated from Gruta de las Maravillas (Aracena, Spain).</title>
        <authorList>
            <person name="Jurado V."/>
            <person name="Gutierrez-Patricio S."/>
            <person name="Gonzalez-Pimentel J.L."/>
            <person name="Miller A.Z."/>
            <person name="Laiz L."/>
            <person name="Saiz-Jimenez C."/>
        </authorList>
    </citation>
    <scope>NUCLEOTIDE SEQUENCE [LARGE SCALE GENOMIC DNA]</scope>
    <source>
        <strain evidence="4">DSM 26381</strain>
    </source>
</reference>
<protein>
    <submittedName>
        <fullName evidence="3">MCE family protein</fullName>
    </submittedName>
</protein>
<sequence>METKANYALIGAFTIAGFLGILGFLMWFAKLELDRQFAYYDVHFTEVSGLGIASEVRFAGLTVGTVVAMELAPDQAGPVRVRLEVAEDTPIRTDSRASIELQGVTGVSNVFITAGRPTSPLLREQPHEGVPVIQSSRSALQTLSDQGPQIIERLNQVAEQLTELLGEQNQQRVNNILDNVERSSGNLDKAMADISAATDAIGQAAEGIATFGSKLDALSQNAETALDNFAAAAETADTTLASATQTLDEVRDYVSGDLRGLTRQLNDTAAGLQDELAQLGARAGGSLDNLDRALEAGTRAFDQAETMFGTDLGPIIADLRATLDRVNRTLESVSDDLPRITGRMRDAADAAANAFASLQSVLDSSAGPVQSFTREALPQFSRLSQEMRGLVDNLDQLVTTLRRNPSQILSGPRTPEFRR</sequence>
<gene>
    <name evidence="3" type="ORF">D3P05_17610</name>
</gene>
<keyword evidence="1" id="KW-0472">Membrane</keyword>
<organism evidence="3 4">
    <name type="scientific">Paracoccus siganidrum</name>
    <dbReference type="NCBI Taxonomy" id="1276757"/>
    <lineage>
        <taxon>Bacteria</taxon>
        <taxon>Pseudomonadati</taxon>
        <taxon>Pseudomonadota</taxon>
        <taxon>Alphaproteobacteria</taxon>
        <taxon>Rhodobacterales</taxon>
        <taxon>Paracoccaceae</taxon>
        <taxon>Paracoccus</taxon>
    </lineage>
</organism>
<dbReference type="Pfam" id="PF02470">
    <property type="entry name" value="MlaD"/>
    <property type="match status" value="1"/>
</dbReference>
<dbReference type="OrthoDB" id="9808689at2"/>
<keyword evidence="1" id="KW-1133">Transmembrane helix</keyword>
<dbReference type="InterPro" id="IPR003399">
    <property type="entry name" value="Mce/MlaD"/>
</dbReference>
<evidence type="ECO:0000313" key="4">
    <source>
        <dbReference type="Proteomes" id="UP000283587"/>
    </source>
</evidence>
<dbReference type="PANTHER" id="PTHR36698:SF2">
    <property type="entry name" value="MCE_MLAD DOMAIN-CONTAINING PROTEIN"/>
    <property type="match status" value="1"/>
</dbReference>
<dbReference type="Gene3D" id="1.20.120.20">
    <property type="entry name" value="Apolipoprotein"/>
    <property type="match status" value="1"/>
</dbReference>
<keyword evidence="4" id="KW-1185">Reference proteome</keyword>
<dbReference type="EMBL" id="QZEW01000089">
    <property type="protein sequence ID" value="RJL07278.1"/>
    <property type="molecule type" value="Genomic_DNA"/>
</dbReference>
<dbReference type="Proteomes" id="UP000283587">
    <property type="component" value="Unassembled WGS sequence"/>
</dbReference>
<name>A0A419A2H1_9RHOB</name>
<accession>A0A419A2H1</accession>
<dbReference type="PANTHER" id="PTHR36698">
    <property type="entry name" value="BLL5892 PROTEIN"/>
    <property type="match status" value="1"/>
</dbReference>
<dbReference type="AlphaFoldDB" id="A0A419A2H1"/>
<evidence type="ECO:0000259" key="2">
    <source>
        <dbReference type="Pfam" id="PF02470"/>
    </source>
</evidence>
<evidence type="ECO:0000256" key="1">
    <source>
        <dbReference type="SAM" id="Phobius"/>
    </source>
</evidence>
<feature type="transmembrane region" description="Helical" evidence="1">
    <location>
        <begin position="7"/>
        <end position="29"/>
    </location>
</feature>